<name>A0ABV0PDW3_9TELE</name>
<evidence type="ECO:0000313" key="2">
    <source>
        <dbReference type="Proteomes" id="UP001476798"/>
    </source>
</evidence>
<accession>A0ABV0PDW3</accession>
<sequence length="103" mass="11368">MASYCQSDTWTLSSILTSDNLFSHKPSANYIYVCPLVNDFCLVEDHIFGFWTEALGSFCVCDASGKTSHRLESTERIFCLSNASLPLSTRLGCSPGLPAFFLL</sequence>
<dbReference type="Proteomes" id="UP001476798">
    <property type="component" value="Unassembled WGS sequence"/>
</dbReference>
<proteinExistence type="predicted"/>
<dbReference type="EMBL" id="JAHRIO010070887">
    <property type="protein sequence ID" value="MEQ2181630.1"/>
    <property type="molecule type" value="Genomic_DNA"/>
</dbReference>
<reference evidence="1 2" key="1">
    <citation type="submission" date="2021-06" db="EMBL/GenBank/DDBJ databases">
        <authorList>
            <person name="Palmer J.M."/>
        </authorList>
    </citation>
    <scope>NUCLEOTIDE SEQUENCE [LARGE SCALE GENOMIC DNA]</scope>
    <source>
        <strain evidence="1 2">GA_2019</strain>
        <tissue evidence="1">Muscle</tissue>
    </source>
</reference>
<protein>
    <submittedName>
        <fullName evidence="1">Uncharacterized protein</fullName>
    </submittedName>
</protein>
<gene>
    <name evidence="1" type="ORF">GOODEAATRI_013593</name>
</gene>
<organism evidence="1 2">
    <name type="scientific">Goodea atripinnis</name>
    <dbReference type="NCBI Taxonomy" id="208336"/>
    <lineage>
        <taxon>Eukaryota</taxon>
        <taxon>Metazoa</taxon>
        <taxon>Chordata</taxon>
        <taxon>Craniata</taxon>
        <taxon>Vertebrata</taxon>
        <taxon>Euteleostomi</taxon>
        <taxon>Actinopterygii</taxon>
        <taxon>Neopterygii</taxon>
        <taxon>Teleostei</taxon>
        <taxon>Neoteleostei</taxon>
        <taxon>Acanthomorphata</taxon>
        <taxon>Ovalentaria</taxon>
        <taxon>Atherinomorphae</taxon>
        <taxon>Cyprinodontiformes</taxon>
        <taxon>Goodeidae</taxon>
        <taxon>Goodea</taxon>
    </lineage>
</organism>
<evidence type="ECO:0000313" key="1">
    <source>
        <dbReference type="EMBL" id="MEQ2181630.1"/>
    </source>
</evidence>
<keyword evidence="2" id="KW-1185">Reference proteome</keyword>
<comment type="caution">
    <text evidence="1">The sequence shown here is derived from an EMBL/GenBank/DDBJ whole genome shotgun (WGS) entry which is preliminary data.</text>
</comment>